<dbReference type="RefSeq" id="XP_020437834.1">
    <property type="nucleotide sequence ID" value="XM_020571976.1"/>
</dbReference>
<proteinExistence type="predicted"/>
<feature type="domain" description="C2" evidence="3">
    <location>
        <begin position="136"/>
        <end position="261"/>
    </location>
</feature>
<sequence length="384" mass="43390">MDKPVSLTKVDDAFYQQQQNQYEQQQQSIIQQQQLIIQQQQEQLQQFQQAKQNEQLQIQQQLYAQQQQLEQQQLELQRLQFERAQLQSNQLQAQLEKPIDLQKVQEIHQQILLQPPENISTTVSNVNPNGVAAEVANGVLHAPSGSEFVGGCGVRGNLKVRVIRGHNLMVGDAVTNSSDPYVLIKSSCFASHPKTKFISNNLNPVWEETFFLSIESVRTELLMFKVYDHDLVGCDDLLGYFGVNLSLLPIGVEVRTNEKLYFAKHGSIEIAITALDFGLTNIPPNYISTYIDWRNNLVPLERKDFSNLPGTKKTSSFISKTDTAMGPYYCKITHGDFKIIHGYPKLRKTSRQRVAEGFATAGIITAAVFAVIISAPFSGCNHHW</sequence>
<keyword evidence="2" id="KW-0472">Membrane</keyword>
<dbReference type="SUPFAM" id="SSF49562">
    <property type="entry name" value="C2 domain (Calcium/lipid-binding domain, CaLB)"/>
    <property type="match status" value="1"/>
</dbReference>
<feature type="transmembrane region" description="Helical" evidence="2">
    <location>
        <begin position="354"/>
        <end position="377"/>
    </location>
</feature>
<evidence type="ECO:0000256" key="2">
    <source>
        <dbReference type="SAM" id="Phobius"/>
    </source>
</evidence>
<protein>
    <submittedName>
        <fullName evidence="4">C2 domain-containing protein</fullName>
    </submittedName>
</protein>
<dbReference type="STRING" id="670386.D3AXQ1"/>
<dbReference type="InterPro" id="IPR035892">
    <property type="entry name" value="C2_domain_sf"/>
</dbReference>
<accession>D3AXQ1</accession>
<dbReference type="PANTHER" id="PTHR47800">
    <property type="entry name" value="C2 DOMAIN-CONTAINING PROTEIN"/>
    <property type="match status" value="1"/>
</dbReference>
<dbReference type="CDD" id="cd00030">
    <property type="entry name" value="C2"/>
    <property type="match status" value="1"/>
</dbReference>
<keyword evidence="1" id="KW-0175">Coiled coil</keyword>
<dbReference type="AlphaFoldDB" id="D3AXQ1"/>
<evidence type="ECO:0000259" key="3">
    <source>
        <dbReference type="PROSITE" id="PS50004"/>
    </source>
</evidence>
<organism evidence="4 5">
    <name type="scientific">Heterostelium pallidum (strain ATCC 26659 / Pp 5 / PN500)</name>
    <name type="common">Cellular slime mold</name>
    <name type="synonym">Polysphondylium pallidum</name>
    <dbReference type="NCBI Taxonomy" id="670386"/>
    <lineage>
        <taxon>Eukaryota</taxon>
        <taxon>Amoebozoa</taxon>
        <taxon>Evosea</taxon>
        <taxon>Eumycetozoa</taxon>
        <taxon>Dictyostelia</taxon>
        <taxon>Acytosteliales</taxon>
        <taxon>Acytosteliaceae</taxon>
        <taxon>Heterostelium</taxon>
    </lineage>
</organism>
<dbReference type="SMART" id="SM00239">
    <property type="entry name" value="C2"/>
    <property type="match status" value="1"/>
</dbReference>
<dbReference type="FunCoup" id="D3AXQ1">
    <property type="interactions" value="23"/>
</dbReference>
<gene>
    <name evidence="4" type="primary">egeB</name>
    <name evidence="4" type="ORF">PPL_00958</name>
</gene>
<keyword evidence="2" id="KW-0812">Transmembrane</keyword>
<dbReference type="PROSITE" id="PS50004">
    <property type="entry name" value="C2"/>
    <property type="match status" value="1"/>
</dbReference>
<comment type="caution">
    <text evidence="4">The sequence shown here is derived from an EMBL/GenBank/DDBJ whole genome shotgun (WGS) entry which is preliminary data.</text>
</comment>
<feature type="coiled-coil region" evidence="1">
    <location>
        <begin position="15"/>
        <end position="96"/>
    </location>
</feature>
<evidence type="ECO:0000313" key="5">
    <source>
        <dbReference type="Proteomes" id="UP000001396"/>
    </source>
</evidence>
<reference evidence="4 5" key="1">
    <citation type="journal article" date="2011" name="Genome Res.">
        <title>Phylogeny-wide analysis of social amoeba genomes highlights ancient origins for complex intercellular communication.</title>
        <authorList>
            <person name="Heidel A.J."/>
            <person name="Lawal H.M."/>
            <person name="Felder M."/>
            <person name="Schilde C."/>
            <person name="Helps N.R."/>
            <person name="Tunggal B."/>
            <person name="Rivero F."/>
            <person name="John U."/>
            <person name="Schleicher M."/>
            <person name="Eichinger L."/>
            <person name="Platzer M."/>
            <person name="Noegel A.A."/>
            <person name="Schaap P."/>
            <person name="Gloeckner G."/>
        </authorList>
    </citation>
    <scope>NUCLEOTIDE SEQUENCE [LARGE SCALE GENOMIC DNA]</scope>
    <source>
        <strain evidence="5">ATCC 26659 / Pp 5 / PN500</strain>
    </source>
</reference>
<dbReference type="PRINTS" id="PR00360">
    <property type="entry name" value="C2DOMAIN"/>
</dbReference>
<evidence type="ECO:0000313" key="4">
    <source>
        <dbReference type="EMBL" id="EFA85728.1"/>
    </source>
</evidence>
<name>D3AXQ1_HETP5</name>
<dbReference type="Proteomes" id="UP000001396">
    <property type="component" value="Unassembled WGS sequence"/>
</dbReference>
<dbReference type="Gene3D" id="2.60.40.150">
    <property type="entry name" value="C2 domain"/>
    <property type="match status" value="1"/>
</dbReference>
<dbReference type="Pfam" id="PF00168">
    <property type="entry name" value="C2"/>
    <property type="match status" value="1"/>
</dbReference>
<keyword evidence="5" id="KW-1185">Reference proteome</keyword>
<dbReference type="GeneID" id="31356488"/>
<keyword evidence="2" id="KW-1133">Transmembrane helix</keyword>
<evidence type="ECO:0000256" key="1">
    <source>
        <dbReference type="SAM" id="Coils"/>
    </source>
</evidence>
<dbReference type="GO" id="GO:0010628">
    <property type="term" value="P:positive regulation of gene expression"/>
    <property type="evidence" value="ECO:0007669"/>
    <property type="project" value="TreeGrafter"/>
</dbReference>
<dbReference type="EMBL" id="ADBJ01000004">
    <property type="protein sequence ID" value="EFA85728.1"/>
    <property type="molecule type" value="Genomic_DNA"/>
</dbReference>
<dbReference type="InParanoid" id="D3AXQ1"/>
<dbReference type="PANTHER" id="PTHR47800:SF7">
    <property type="entry name" value="C2 DOMAIN-CONTAINING PROTEIN"/>
    <property type="match status" value="1"/>
</dbReference>
<dbReference type="InterPro" id="IPR000008">
    <property type="entry name" value="C2_dom"/>
</dbReference>